<dbReference type="PROSITE" id="PS51421">
    <property type="entry name" value="RAS"/>
    <property type="match status" value="1"/>
</dbReference>
<dbReference type="FunFam" id="3.40.50.300:FF:001447">
    <property type="entry name" value="Ras-related protein Rab-1B"/>
    <property type="match status" value="1"/>
</dbReference>
<dbReference type="SMART" id="SM00174">
    <property type="entry name" value="RHO"/>
    <property type="match status" value="1"/>
</dbReference>
<dbReference type="NCBIfam" id="TIGR00231">
    <property type="entry name" value="small_GTP"/>
    <property type="match status" value="1"/>
</dbReference>
<dbReference type="Pfam" id="PF00071">
    <property type="entry name" value="Ras"/>
    <property type="match status" value="1"/>
</dbReference>
<dbReference type="AlphaFoldDB" id="A0A6J8EIM6"/>
<dbReference type="PRINTS" id="PR00449">
    <property type="entry name" value="RASTRNSFRMNG"/>
</dbReference>
<dbReference type="Gene3D" id="3.40.50.300">
    <property type="entry name" value="P-loop containing nucleotide triphosphate hydrolases"/>
    <property type="match status" value="1"/>
</dbReference>
<evidence type="ECO:0000256" key="2">
    <source>
        <dbReference type="ARBA" id="ARBA00023134"/>
    </source>
</evidence>
<dbReference type="Pfam" id="PF00024">
    <property type="entry name" value="PAN_1"/>
    <property type="match status" value="1"/>
</dbReference>
<gene>
    <name evidence="5" type="ORF">MCOR_52723</name>
</gene>
<dbReference type="PANTHER" id="PTHR47977">
    <property type="entry name" value="RAS-RELATED PROTEIN RAB"/>
    <property type="match status" value="1"/>
</dbReference>
<organism evidence="5 6">
    <name type="scientific">Mytilus coruscus</name>
    <name type="common">Sea mussel</name>
    <dbReference type="NCBI Taxonomy" id="42192"/>
    <lineage>
        <taxon>Eukaryota</taxon>
        <taxon>Metazoa</taxon>
        <taxon>Spiralia</taxon>
        <taxon>Lophotrochozoa</taxon>
        <taxon>Mollusca</taxon>
        <taxon>Bivalvia</taxon>
        <taxon>Autobranchia</taxon>
        <taxon>Pteriomorphia</taxon>
        <taxon>Mytilida</taxon>
        <taxon>Mytiloidea</taxon>
        <taxon>Mytilidae</taxon>
        <taxon>Mytilinae</taxon>
        <taxon>Mytilus</taxon>
    </lineage>
</organism>
<proteinExistence type="predicted"/>
<evidence type="ECO:0000313" key="5">
    <source>
        <dbReference type="EMBL" id="CAC5420504.1"/>
    </source>
</evidence>
<dbReference type="InterPro" id="IPR001806">
    <property type="entry name" value="Small_GTPase"/>
</dbReference>
<dbReference type="SUPFAM" id="SSF56436">
    <property type="entry name" value="C-type lectin-like"/>
    <property type="match status" value="1"/>
</dbReference>
<keyword evidence="1" id="KW-0547">Nucleotide-binding</keyword>
<evidence type="ECO:0000256" key="3">
    <source>
        <dbReference type="SAM" id="MobiDB-lite"/>
    </source>
</evidence>
<dbReference type="InterPro" id="IPR016186">
    <property type="entry name" value="C-type_lectin-like/link_sf"/>
</dbReference>
<dbReference type="Gene3D" id="3.50.4.10">
    <property type="entry name" value="Hepatocyte Growth Factor"/>
    <property type="match status" value="1"/>
</dbReference>
<dbReference type="InterPro" id="IPR003609">
    <property type="entry name" value="Pan_app"/>
</dbReference>
<evidence type="ECO:0000256" key="1">
    <source>
        <dbReference type="ARBA" id="ARBA00022741"/>
    </source>
</evidence>
<dbReference type="InterPro" id="IPR005225">
    <property type="entry name" value="Small_GTP-bd"/>
</dbReference>
<dbReference type="SUPFAM" id="SSF52540">
    <property type="entry name" value="P-loop containing nucleoside triphosphate hydrolases"/>
    <property type="match status" value="1"/>
</dbReference>
<dbReference type="SMART" id="SM00173">
    <property type="entry name" value="RAS"/>
    <property type="match status" value="1"/>
</dbReference>
<dbReference type="EMBL" id="CACVKT020009153">
    <property type="protein sequence ID" value="CAC5420504.1"/>
    <property type="molecule type" value="Genomic_DNA"/>
</dbReference>
<dbReference type="OrthoDB" id="8830751at2759"/>
<dbReference type="SMART" id="SM00176">
    <property type="entry name" value="RAN"/>
    <property type="match status" value="1"/>
</dbReference>
<reference evidence="5 6" key="1">
    <citation type="submission" date="2020-06" db="EMBL/GenBank/DDBJ databases">
        <authorList>
            <person name="Li R."/>
            <person name="Bekaert M."/>
        </authorList>
    </citation>
    <scope>NUCLEOTIDE SEQUENCE [LARGE SCALE GENOMIC DNA]</scope>
    <source>
        <strain evidence="6">wild</strain>
    </source>
</reference>
<dbReference type="InterPro" id="IPR050227">
    <property type="entry name" value="Rab"/>
</dbReference>
<dbReference type="Gene3D" id="3.10.100.10">
    <property type="entry name" value="Mannose-Binding Protein A, subunit A"/>
    <property type="match status" value="1"/>
</dbReference>
<evidence type="ECO:0000313" key="6">
    <source>
        <dbReference type="Proteomes" id="UP000507470"/>
    </source>
</evidence>
<dbReference type="PROSITE" id="PS51419">
    <property type="entry name" value="RAB"/>
    <property type="match status" value="1"/>
</dbReference>
<feature type="domain" description="Apple" evidence="4">
    <location>
        <begin position="289"/>
        <end position="333"/>
    </location>
</feature>
<dbReference type="PROSITE" id="PS51420">
    <property type="entry name" value="RHO"/>
    <property type="match status" value="1"/>
</dbReference>
<evidence type="ECO:0000259" key="4">
    <source>
        <dbReference type="Pfam" id="PF00024"/>
    </source>
</evidence>
<dbReference type="GO" id="GO:0005525">
    <property type="term" value="F:GTP binding"/>
    <property type="evidence" value="ECO:0007669"/>
    <property type="project" value="UniProtKB-KW"/>
</dbReference>
<sequence>MHVRHSDYLIFAPEVIVIPKKFISKGKKKGNDKGQGDGKKKTGKQPRSRTIYMTYVVGVGSACVGKTCLVKHFCESKFSAGYQPTVGVDYGFKIQHCEGIDLRVHLWDLSGSTEYIDVRNELNIQADAIFMAFDVTNQATFDALDSWLKEIQRYTTGTPDLIVVANKTNLKQKRVISTNESKKWANQNRIKYFETSTATGDGVDRLFQDILVTIIERSGRCPLDFFNYRELDACLQFGPRIDTSDRNNVSFCPGNELIRIDSQEKEKYIKEITEIQILAHHKSKFDGTYEDRNSIEMKTVNSVVKCTINCSLNKRCVSFFFNALTKTCILHHDLFKYTVIIKFAPGWKFYITRDRSGRCPLDFFNYRKLDVCLQFGPRIDISDRNNVLFCPGNEHIRIDSQEKEKYIKEITADIGYVYNIPICIQGQNTGSGWEYNDGSEMVYFSWAFGEPSGYASFLFMIRQSNYQWQVSYSICS</sequence>
<protein>
    <submittedName>
        <fullName evidence="5">DNAJC27</fullName>
    </submittedName>
</protein>
<dbReference type="InterPro" id="IPR027417">
    <property type="entry name" value="P-loop_NTPase"/>
</dbReference>
<name>A0A6J8EIM6_MYTCO</name>
<feature type="compositionally biased region" description="Basic and acidic residues" evidence="3">
    <location>
        <begin position="29"/>
        <end position="40"/>
    </location>
</feature>
<dbReference type="Proteomes" id="UP000507470">
    <property type="component" value="Unassembled WGS sequence"/>
</dbReference>
<keyword evidence="2" id="KW-0342">GTP-binding</keyword>
<feature type="region of interest" description="Disordered" evidence="3">
    <location>
        <begin position="25"/>
        <end position="46"/>
    </location>
</feature>
<accession>A0A6J8EIM6</accession>
<dbReference type="SMART" id="SM00175">
    <property type="entry name" value="RAB"/>
    <property type="match status" value="1"/>
</dbReference>
<dbReference type="InterPro" id="IPR016187">
    <property type="entry name" value="CTDL_fold"/>
</dbReference>
<dbReference type="GO" id="GO:0003924">
    <property type="term" value="F:GTPase activity"/>
    <property type="evidence" value="ECO:0007669"/>
    <property type="project" value="InterPro"/>
</dbReference>
<keyword evidence="6" id="KW-1185">Reference proteome</keyword>